<reference evidence="2" key="1">
    <citation type="journal article" date="2020" name="Nature">
        <title>Giant virus diversity and host interactions through global metagenomics.</title>
        <authorList>
            <person name="Schulz F."/>
            <person name="Roux S."/>
            <person name="Paez-Espino D."/>
            <person name="Jungbluth S."/>
            <person name="Walsh D.A."/>
            <person name="Denef V.J."/>
            <person name="McMahon K.D."/>
            <person name="Konstantinidis K.T."/>
            <person name="Eloe-Fadrosh E.A."/>
            <person name="Kyrpides N.C."/>
            <person name="Woyke T."/>
        </authorList>
    </citation>
    <scope>NUCLEOTIDE SEQUENCE</scope>
    <source>
        <strain evidence="2">GVMAG-M-3300021079-18</strain>
    </source>
</reference>
<dbReference type="AlphaFoldDB" id="A0A6C0CJ93"/>
<accession>A0A6C0CJ93</accession>
<evidence type="ECO:0000256" key="1">
    <source>
        <dbReference type="SAM" id="Phobius"/>
    </source>
</evidence>
<evidence type="ECO:0000313" key="2">
    <source>
        <dbReference type="EMBL" id="QHT03615.1"/>
    </source>
</evidence>
<proteinExistence type="predicted"/>
<keyword evidence="1" id="KW-0812">Transmembrane</keyword>
<dbReference type="EMBL" id="MN739414">
    <property type="protein sequence ID" value="QHT03615.1"/>
    <property type="molecule type" value="Genomic_DNA"/>
</dbReference>
<organism evidence="2">
    <name type="scientific">viral metagenome</name>
    <dbReference type="NCBI Taxonomy" id="1070528"/>
    <lineage>
        <taxon>unclassified sequences</taxon>
        <taxon>metagenomes</taxon>
        <taxon>organismal metagenomes</taxon>
    </lineage>
</organism>
<feature type="transmembrane region" description="Helical" evidence="1">
    <location>
        <begin position="13"/>
        <end position="38"/>
    </location>
</feature>
<name>A0A6C0CJ93_9ZZZZ</name>
<keyword evidence="1" id="KW-0472">Membrane</keyword>
<sequence length="70" mass="7799">MDGVEGKPDSLPVWIYGAAAGGVVLIVATATIAGHFLWRRKKRQESTERNAMLKAEFIENLTPRKESEEK</sequence>
<keyword evidence="1" id="KW-1133">Transmembrane helix</keyword>
<protein>
    <submittedName>
        <fullName evidence="2">Uncharacterized protein</fullName>
    </submittedName>
</protein>